<dbReference type="InterPro" id="IPR023214">
    <property type="entry name" value="HAD_sf"/>
</dbReference>
<dbReference type="PANTHER" id="PTHR14269:SF57">
    <property type="entry name" value="SUPERFAMILY HYDROLASE, PUTATIVE (AFU_ORTHOLOGUE AFUA_2G02580)-RELATED"/>
    <property type="match status" value="1"/>
</dbReference>
<protein>
    <submittedName>
        <fullName evidence="1">Had superfamily</fullName>
    </submittedName>
</protein>
<dbReference type="OrthoDB" id="270009at2759"/>
<dbReference type="Pfam" id="PF13242">
    <property type="entry name" value="Hydrolase_like"/>
    <property type="match status" value="1"/>
</dbReference>
<dbReference type="Pfam" id="PF13344">
    <property type="entry name" value="Hydrolase_6"/>
    <property type="match status" value="1"/>
</dbReference>
<proteinExistence type="predicted"/>
<dbReference type="OMA" id="HDKRMLV"/>
<reference evidence="1 2" key="1">
    <citation type="journal article" date="2013" name="BMC Genomics">
        <title>The genome and transcriptome of the pine saprophyte Ophiostoma piceae, and a comparison with the bark beetle-associated pine pathogen Grosmannia clavigera.</title>
        <authorList>
            <person name="Haridas S."/>
            <person name="Wang Y."/>
            <person name="Lim L."/>
            <person name="Massoumi Alamouti S."/>
            <person name="Jackman S."/>
            <person name="Docking R."/>
            <person name="Robertson G."/>
            <person name="Birol I."/>
            <person name="Bohlmann J."/>
            <person name="Breuil C."/>
        </authorList>
    </citation>
    <scope>NUCLEOTIDE SEQUENCE [LARGE SCALE GENOMIC DNA]</scope>
    <source>
        <strain evidence="1 2">UAMH 11346</strain>
    </source>
</reference>
<dbReference type="GO" id="GO:0005739">
    <property type="term" value="C:mitochondrion"/>
    <property type="evidence" value="ECO:0007669"/>
    <property type="project" value="TreeGrafter"/>
</dbReference>
<dbReference type="HOGENOM" id="CLU_030880_1_0_1"/>
<organism evidence="1 2">
    <name type="scientific">Ophiostoma piceae (strain UAMH 11346)</name>
    <name type="common">Sap stain fungus</name>
    <dbReference type="NCBI Taxonomy" id="1262450"/>
    <lineage>
        <taxon>Eukaryota</taxon>
        <taxon>Fungi</taxon>
        <taxon>Dikarya</taxon>
        <taxon>Ascomycota</taxon>
        <taxon>Pezizomycotina</taxon>
        <taxon>Sordariomycetes</taxon>
        <taxon>Sordariomycetidae</taxon>
        <taxon>Ophiostomatales</taxon>
        <taxon>Ophiostomataceae</taxon>
        <taxon>Ophiostoma</taxon>
    </lineage>
</organism>
<dbReference type="Proteomes" id="UP000016923">
    <property type="component" value="Unassembled WGS sequence"/>
</dbReference>
<dbReference type="GO" id="GO:0046474">
    <property type="term" value="P:glycerophospholipid biosynthetic process"/>
    <property type="evidence" value="ECO:0007669"/>
    <property type="project" value="TreeGrafter"/>
</dbReference>
<evidence type="ECO:0000313" key="2">
    <source>
        <dbReference type="Proteomes" id="UP000016923"/>
    </source>
</evidence>
<evidence type="ECO:0000313" key="1">
    <source>
        <dbReference type="EMBL" id="EPE05075.1"/>
    </source>
</evidence>
<dbReference type="STRING" id="1262450.S3CWA3"/>
<dbReference type="SUPFAM" id="SSF56784">
    <property type="entry name" value="HAD-like"/>
    <property type="match status" value="1"/>
</dbReference>
<dbReference type="InterPro" id="IPR036412">
    <property type="entry name" value="HAD-like_sf"/>
</dbReference>
<sequence>MHGLDRTAIQDTAASLTPNYAVHTTSLTHFASDSFIFTKSSQGTSDPVSYIAFLLIVETQMASTLAATAHRRIVEGLVPRAAAAVSARSSSVCRNLVRRHVFADGGRRTLASAVCTGARPLSARTRNTTPSSRIELGQRRLQSTPATAPATPPFAFAFDIDGVLLHVNEPIPGAAEALRHLHRHNIPFILLTNGGGRYEADRIADLQQRLGLDLHAHVQGSDCGGPLPVLSTANFVQSHTPFQELLDNAAGLDRKAGGAAAASLAGLRDQTILVTGSDASRIRIIAEKYGFKSVVTPADILAAYPAIYPFDPLLKSVYAATARPLPKPLLLEGGKLAAAATTPFAADSLDASKYLRIAAAFVFNDPRDWALDIQLLTDLLQARRGFLGTFDPASLSAQGTTPNDGARLFFSNSDLLWATTYHLPRFGQGAFSAATAGVWKQMVSPAQPPLLSPENGRATLLGKPHEATYLYAERKLTRYREALLKAHGGQAGAAAAAEPLKSVYMVGDNPESDIAGANQFSSTHGTDWCSVLVETGVYDPLLDSASPDYLRHRPRAIVRDVAAAVRWALQREGWPADF</sequence>
<gene>
    <name evidence="1" type="ORF">F503_03680</name>
</gene>
<dbReference type="eggNOG" id="KOG1618">
    <property type="taxonomic scope" value="Eukaryota"/>
</dbReference>
<dbReference type="PANTHER" id="PTHR14269">
    <property type="entry name" value="CDP-DIACYLGLYCEROL--GLYCEROL-3-PHOSPHATE 3-PHOSPHATIDYLTRANSFERASE-RELATED"/>
    <property type="match status" value="1"/>
</dbReference>
<dbReference type="InterPro" id="IPR006357">
    <property type="entry name" value="HAD-SF_hydro_IIA"/>
</dbReference>
<dbReference type="InterPro" id="IPR050324">
    <property type="entry name" value="CDP-alcohol_PTase-I"/>
</dbReference>
<accession>S3CWA3</accession>
<dbReference type="VEuPathDB" id="FungiDB:F503_03680"/>
<dbReference type="EMBL" id="KE148157">
    <property type="protein sequence ID" value="EPE05075.1"/>
    <property type="molecule type" value="Genomic_DNA"/>
</dbReference>
<keyword evidence="2" id="KW-1185">Reference proteome</keyword>
<dbReference type="AlphaFoldDB" id="S3CWA3"/>
<dbReference type="Gene3D" id="3.40.50.1000">
    <property type="entry name" value="HAD superfamily/HAD-like"/>
    <property type="match status" value="2"/>
</dbReference>
<name>S3CWA3_OPHP1</name>